<dbReference type="GO" id="GO:0031436">
    <property type="term" value="C:BRCA1-BARD1 complex"/>
    <property type="evidence" value="ECO:0007669"/>
    <property type="project" value="TreeGrafter"/>
</dbReference>
<dbReference type="Proteomes" id="UP000507470">
    <property type="component" value="Unassembled WGS sequence"/>
</dbReference>
<dbReference type="SUPFAM" id="SSF48403">
    <property type="entry name" value="Ankyrin repeat"/>
    <property type="match status" value="1"/>
</dbReference>
<dbReference type="InterPro" id="IPR036770">
    <property type="entry name" value="Ankyrin_rpt-contain_sf"/>
</dbReference>
<feature type="repeat" description="ANK" evidence="3">
    <location>
        <begin position="2"/>
        <end position="34"/>
    </location>
</feature>
<name>A0A6J8BNC1_MYTCO</name>
<dbReference type="PANTHER" id="PTHR24171:SF8">
    <property type="entry name" value="BRCA1-ASSOCIATED RING DOMAIN PROTEIN 1"/>
    <property type="match status" value="1"/>
</dbReference>
<dbReference type="OrthoDB" id="542841at2759"/>
<evidence type="ECO:0000256" key="4">
    <source>
        <dbReference type="SAM" id="MobiDB-lite"/>
    </source>
</evidence>
<evidence type="ECO:0000256" key="1">
    <source>
        <dbReference type="ARBA" id="ARBA00022737"/>
    </source>
</evidence>
<dbReference type="Pfam" id="PF12796">
    <property type="entry name" value="Ank_2"/>
    <property type="match status" value="1"/>
</dbReference>
<dbReference type="AlphaFoldDB" id="A0A6J8BNC1"/>
<dbReference type="GO" id="GO:0004842">
    <property type="term" value="F:ubiquitin-protein transferase activity"/>
    <property type="evidence" value="ECO:0007669"/>
    <property type="project" value="TreeGrafter"/>
</dbReference>
<dbReference type="GO" id="GO:0085020">
    <property type="term" value="P:protein K6-linked ubiquitination"/>
    <property type="evidence" value="ECO:0007669"/>
    <property type="project" value="TreeGrafter"/>
</dbReference>
<organism evidence="5 6">
    <name type="scientific">Mytilus coruscus</name>
    <name type="common">Sea mussel</name>
    <dbReference type="NCBI Taxonomy" id="42192"/>
    <lineage>
        <taxon>Eukaryota</taxon>
        <taxon>Metazoa</taxon>
        <taxon>Spiralia</taxon>
        <taxon>Lophotrochozoa</taxon>
        <taxon>Mollusca</taxon>
        <taxon>Bivalvia</taxon>
        <taxon>Autobranchia</taxon>
        <taxon>Pteriomorphia</taxon>
        <taxon>Mytilida</taxon>
        <taxon>Mytiloidea</taxon>
        <taxon>Mytilidae</taxon>
        <taxon>Mytilinae</taxon>
        <taxon>Mytilus</taxon>
    </lineage>
</organism>
<evidence type="ECO:0000256" key="2">
    <source>
        <dbReference type="ARBA" id="ARBA00023043"/>
    </source>
</evidence>
<feature type="region of interest" description="Disordered" evidence="4">
    <location>
        <begin position="121"/>
        <end position="149"/>
    </location>
</feature>
<dbReference type="PANTHER" id="PTHR24171">
    <property type="entry name" value="ANKYRIN REPEAT DOMAIN-CONTAINING PROTEIN 39-RELATED"/>
    <property type="match status" value="1"/>
</dbReference>
<dbReference type="EMBL" id="CACVKT020003597">
    <property type="protein sequence ID" value="CAC5384590.1"/>
    <property type="molecule type" value="Genomic_DNA"/>
</dbReference>
<protein>
    <submittedName>
        <fullName evidence="5">Uncharacterized protein</fullName>
    </submittedName>
</protein>
<dbReference type="PROSITE" id="PS50297">
    <property type="entry name" value="ANK_REP_REGION"/>
    <property type="match status" value="2"/>
</dbReference>
<keyword evidence="2 3" id="KW-0040">ANK repeat</keyword>
<dbReference type="Gene3D" id="1.25.40.20">
    <property type="entry name" value="Ankyrin repeat-containing domain"/>
    <property type="match status" value="1"/>
</dbReference>
<dbReference type="GO" id="GO:0070531">
    <property type="term" value="C:BRCA1-A complex"/>
    <property type="evidence" value="ECO:0007669"/>
    <property type="project" value="TreeGrafter"/>
</dbReference>
<dbReference type="SMART" id="SM00248">
    <property type="entry name" value="ANK"/>
    <property type="match status" value="3"/>
</dbReference>
<keyword evidence="6" id="KW-1185">Reference proteome</keyword>
<dbReference type="PROSITE" id="PS50088">
    <property type="entry name" value="ANK_REPEAT"/>
    <property type="match status" value="2"/>
</dbReference>
<feature type="compositionally biased region" description="Basic and acidic residues" evidence="4">
    <location>
        <begin position="126"/>
        <end position="136"/>
    </location>
</feature>
<sequence length="196" mass="21695">MSGLSPLHIACCLGHLEIVECLLQCNASVNLTKEDGTTPLFHAFKLGHDSIVSLLLDKGADVRLCRDNGKSPLSLAIAKENSHSKICCCVNKFILTCFFSRKKTFQRNGCASEEEANLFNSPSMESKSRDSAHEKAQTMPSNSSDSTKSASSVKCILNYPNIGELLKEDVTRDNNFKLQIIRTKLQYVVDFSFPAW</sequence>
<feature type="repeat" description="ANK" evidence="3">
    <location>
        <begin position="35"/>
        <end position="67"/>
    </location>
</feature>
<proteinExistence type="predicted"/>
<evidence type="ECO:0000313" key="5">
    <source>
        <dbReference type="EMBL" id="CAC5384590.1"/>
    </source>
</evidence>
<evidence type="ECO:0000313" key="6">
    <source>
        <dbReference type="Proteomes" id="UP000507470"/>
    </source>
</evidence>
<keyword evidence="1" id="KW-0677">Repeat</keyword>
<evidence type="ECO:0000256" key="3">
    <source>
        <dbReference type="PROSITE-ProRule" id="PRU00023"/>
    </source>
</evidence>
<reference evidence="5 6" key="1">
    <citation type="submission" date="2020-06" db="EMBL/GenBank/DDBJ databases">
        <authorList>
            <person name="Li R."/>
            <person name="Bekaert M."/>
        </authorList>
    </citation>
    <scope>NUCLEOTIDE SEQUENCE [LARGE SCALE GENOMIC DNA]</scope>
    <source>
        <strain evidence="6">wild</strain>
    </source>
</reference>
<gene>
    <name evidence="5" type="ORF">MCOR_20213</name>
</gene>
<dbReference type="InterPro" id="IPR002110">
    <property type="entry name" value="Ankyrin_rpt"/>
</dbReference>
<dbReference type="PRINTS" id="PR01415">
    <property type="entry name" value="ANKYRIN"/>
</dbReference>
<accession>A0A6J8BNC1</accession>